<gene>
    <name evidence="1" type="ORF">PC115_g23287</name>
    <name evidence="2" type="ORF">PC117_g23918</name>
</gene>
<reference evidence="2" key="1">
    <citation type="submission" date="2018-10" db="EMBL/GenBank/DDBJ databases">
        <title>Effector identification in a new, highly contiguous assembly of the strawberry crown rot pathogen Phytophthora cactorum.</title>
        <authorList>
            <person name="Armitage A.D."/>
            <person name="Nellist C.F."/>
            <person name="Bates H."/>
            <person name="Vickerstaff R.J."/>
            <person name="Harrison R.J."/>
        </authorList>
    </citation>
    <scope>NUCLEOTIDE SEQUENCE</scope>
    <source>
        <strain evidence="1">4032</strain>
        <strain evidence="2">4040</strain>
    </source>
</reference>
<evidence type="ECO:0000313" key="3">
    <source>
        <dbReference type="Proteomes" id="UP000736787"/>
    </source>
</evidence>
<name>A0A8T1AYL0_9STRA</name>
<proteinExistence type="predicted"/>
<dbReference type="EMBL" id="RCMI01002249">
    <property type="protein sequence ID" value="KAG2877702.1"/>
    <property type="molecule type" value="Genomic_DNA"/>
</dbReference>
<evidence type="ECO:0000313" key="1">
    <source>
        <dbReference type="EMBL" id="KAG2877702.1"/>
    </source>
</evidence>
<dbReference type="EMBL" id="RCMK01001512">
    <property type="protein sequence ID" value="KAG2892911.1"/>
    <property type="molecule type" value="Genomic_DNA"/>
</dbReference>
<evidence type="ECO:0000313" key="2">
    <source>
        <dbReference type="EMBL" id="KAG2892911.1"/>
    </source>
</evidence>
<dbReference type="AlphaFoldDB" id="A0A8T1AYL0"/>
<dbReference type="Proteomes" id="UP000774804">
    <property type="component" value="Unassembled WGS sequence"/>
</dbReference>
<comment type="caution">
    <text evidence="2">The sequence shown here is derived from an EMBL/GenBank/DDBJ whole genome shotgun (WGS) entry which is preliminary data.</text>
</comment>
<sequence length="39" mass="4406">MWALNEPPDMLKLVLILPTLRALKKREIVSPTTTKCPST</sequence>
<protein>
    <submittedName>
        <fullName evidence="2">Uncharacterized protein</fullName>
    </submittedName>
</protein>
<accession>A0A8T1AYL0</accession>
<dbReference type="Proteomes" id="UP000736787">
    <property type="component" value="Unassembled WGS sequence"/>
</dbReference>
<organism evidence="2 3">
    <name type="scientific">Phytophthora cactorum</name>
    <dbReference type="NCBI Taxonomy" id="29920"/>
    <lineage>
        <taxon>Eukaryota</taxon>
        <taxon>Sar</taxon>
        <taxon>Stramenopiles</taxon>
        <taxon>Oomycota</taxon>
        <taxon>Peronosporomycetes</taxon>
        <taxon>Peronosporales</taxon>
        <taxon>Peronosporaceae</taxon>
        <taxon>Phytophthora</taxon>
    </lineage>
</organism>